<evidence type="ECO:0000313" key="1">
    <source>
        <dbReference type="EMBL" id="RAV18829.1"/>
    </source>
</evidence>
<dbReference type="AlphaFoldDB" id="A0A329MFY2"/>
<keyword evidence="2" id="KW-1185">Reference proteome</keyword>
<sequence>MTEKKSARKSTELGPQVYLGPNIQGGRLLQSTVFRTEVPQYLHPLLESQPAVAELIVPVQDMAAVQARIKTAGTAENVAYNQILKEGLNHDV</sequence>
<name>A0A329MFY2_9BACL</name>
<organism evidence="1 2">
    <name type="scientific">Paenibacillus contaminans</name>
    <dbReference type="NCBI Taxonomy" id="450362"/>
    <lineage>
        <taxon>Bacteria</taxon>
        <taxon>Bacillati</taxon>
        <taxon>Bacillota</taxon>
        <taxon>Bacilli</taxon>
        <taxon>Bacillales</taxon>
        <taxon>Paenibacillaceae</taxon>
        <taxon>Paenibacillus</taxon>
    </lineage>
</organism>
<accession>A0A329MFY2</accession>
<comment type="caution">
    <text evidence="1">The sequence shown here is derived from an EMBL/GenBank/DDBJ whole genome shotgun (WGS) entry which is preliminary data.</text>
</comment>
<evidence type="ECO:0000313" key="2">
    <source>
        <dbReference type="Proteomes" id="UP000250369"/>
    </source>
</evidence>
<dbReference type="RefSeq" id="WP_113033447.1">
    <property type="nucleotide sequence ID" value="NZ_QMFB01000015.1"/>
</dbReference>
<reference evidence="1 2" key="1">
    <citation type="journal article" date="2009" name="Int. J. Syst. Evol. Microbiol.">
        <title>Paenibacillus contaminans sp. nov., isolated from a contaminated laboratory plate.</title>
        <authorList>
            <person name="Chou J.H."/>
            <person name="Lee J.H."/>
            <person name="Lin M.C."/>
            <person name="Chang P.S."/>
            <person name="Arun A.B."/>
            <person name="Young C.C."/>
            <person name="Chen W.M."/>
        </authorList>
    </citation>
    <scope>NUCLEOTIDE SEQUENCE [LARGE SCALE GENOMIC DNA]</scope>
    <source>
        <strain evidence="1 2">CKOBP-6</strain>
    </source>
</reference>
<gene>
    <name evidence="1" type="ORF">DQG23_24170</name>
</gene>
<proteinExistence type="predicted"/>
<dbReference type="Proteomes" id="UP000250369">
    <property type="component" value="Unassembled WGS sequence"/>
</dbReference>
<dbReference type="OrthoDB" id="2739959at2"/>
<dbReference type="EMBL" id="QMFB01000015">
    <property type="protein sequence ID" value="RAV18829.1"/>
    <property type="molecule type" value="Genomic_DNA"/>
</dbReference>
<protein>
    <submittedName>
        <fullName evidence="1">Uncharacterized protein</fullName>
    </submittedName>
</protein>